<accession>A0A6N3YV61</accession>
<gene>
    <name evidence="1" type="ORF">GNP77_00745</name>
</gene>
<dbReference type="Proteomes" id="UP000435323">
    <property type="component" value="Unassembled WGS sequence"/>
</dbReference>
<name>A0A6N3YV61_ALIFS</name>
<evidence type="ECO:0000313" key="2">
    <source>
        <dbReference type="Proteomes" id="UP000435323"/>
    </source>
</evidence>
<dbReference type="AlphaFoldDB" id="A0A6N3YV61"/>
<dbReference type="EMBL" id="WOBO01000001">
    <property type="protein sequence ID" value="MUK43898.1"/>
    <property type="molecule type" value="Genomic_DNA"/>
</dbReference>
<comment type="caution">
    <text evidence="1">The sequence shown here is derived from an EMBL/GenBank/DDBJ whole genome shotgun (WGS) entry which is preliminary data.</text>
</comment>
<reference evidence="1 2" key="1">
    <citation type="submission" date="2019-11" db="EMBL/GenBank/DDBJ databases">
        <title>Using colonization assays and comparative genomics to discover symbiosis behaviors and factors in Vibrio fischeri.</title>
        <authorList>
            <person name="Bongrand C."/>
            <person name="Moriano-Gutierrez S."/>
            <person name="Arevalo P."/>
            <person name="Mcfall-Ngai M."/>
            <person name="Visick K."/>
            <person name="Polz M.F."/>
            <person name="Ruby E.G."/>
        </authorList>
    </citation>
    <scope>NUCLEOTIDE SEQUENCE [LARGE SCALE GENOMIC DNA]</scope>
    <source>
        <strain evidence="2">emors.3.2</strain>
    </source>
</reference>
<proteinExistence type="predicted"/>
<evidence type="ECO:0008006" key="3">
    <source>
        <dbReference type="Google" id="ProtNLM"/>
    </source>
</evidence>
<dbReference type="SUPFAM" id="SSF56935">
    <property type="entry name" value="Porins"/>
    <property type="match status" value="1"/>
</dbReference>
<protein>
    <recommendedName>
        <fullName evidence="3">Lipoprotein</fullName>
    </recommendedName>
</protein>
<sequence length="489" mass="53637">MVIRILWFFYLGILVGCSSHVPKKDRDNVRNKINTSSSEIIRKVSKDYPDVADQLQSAKGYGTVSLSGIMVPAIGGATGRGAIYNNEDSSITYIDVNRYDLGIGLALGNYQALAIFDTEEAIAEYKRGVHTLSLEAALNLDDEGTTTSAALLDAENDVPVYVLSNSGFGATGTLRYLSTSVNHDLNDTGLGDFTIPNKTEPTEADSHSPESTKAPKKWERSLPFYAQAVIDKGYSLPKPYGISIIYTDTFQYMDISDLDVGINGSKQYPIDFVSFDNNSNNTKSPQLKLDAWLFPFMNVFGAVGKIKGTADIGIQFSGDDLLTQLGKDCSLIKNKPICKIFQGRDPSVSVTAHLEGTNYTLGTILASGWNSYFVTLPISVTYADMKKNDAEGLIVNISPRVGKIFPITGPQSIAVYAGGTYLDSTLTLTGTYNYEGVGIDYKVKQSNTDKWASLVGANYVFNQNWSLAMEYGWKSDRKRQFITLLNRRF</sequence>
<organism evidence="1 2">
    <name type="scientific">Aliivibrio fischeri</name>
    <name type="common">Vibrio fischeri</name>
    <dbReference type="NCBI Taxonomy" id="668"/>
    <lineage>
        <taxon>Bacteria</taxon>
        <taxon>Pseudomonadati</taxon>
        <taxon>Pseudomonadota</taxon>
        <taxon>Gammaproteobacteria</taxon>
        <taxon>Vibrionales</taxon>
        <taxon>Vibrionaceae</taxon>
        <taxon>Aliivibrio</taxon>
    </lineage>
</organism>
<dbReference type="PROSITE" id="PS51257">
    <property type="entry name" value="PROKAR_LIPOPROTEIN"/>
    <property type="match status" value="1"/>
</dbReference>
<evidence type="ECO:0000313" key="1">
    <source>
        <dbReference type="EMBL" id="MUK43898.1"/>
    </source>
</evidence>
<dbReference type="RefSeq" id="WP_155658222.1">
    <property type="nucleotide sequence ID" value="NZ_WOBG01000018.1"/>
</dbReference>